<evidence type="ECO:0000256" key="3">
    <source>
        <dbReference type="ARBA" id="ARBA00018242"/>
    </source>
</evidence>
<dbReference type="AlphaFoldDB" id="A0A8B6C5I1"/>
<accession>A0A8B6C5I1</accession>
<evidence type="ECO:0000256" key="6">
    <source>
        <dbReference type="ARBA" id="ARBA00023187"/>
    </source>
</evidence>
<dbReference type="Proteomes" id="UP000596742">
    <property type="component" value="Unassembled WGS sequence"/>
</dbReference>
<feature type="signal peptide" evidence="8">
    <location>
        <begin position="1"/>
        <end position="22"/>
    </location>
</feature>
<dbReference type="GO" id="GO:0071021">
    <property type="term" value="C:U2-type post-spliceosomal complex"/>
    <property type="evidence" value="ECO:0007669"/>
    <property type="project" value="TreeGrafter"/>
</dbReference>
<comment type="caution">
    <text evidence="10">The sequence shown here is derived from an EMBL/GenBank/DDBJ whole genome shotgun (WGS) entry which is preliminary data.</text>
</comment>
<evidence type="ECO:0000256" key="8">
    <source>
        <dbReference type="SAM" id="SignalP"/>
    </source>
</evidence>
<evidence type="ECO:0000313" key="11">
    <source>
        <dbReference type="Proteomes" id="UP000596742"/>
    </source>
</evidence>
<dbReference type="InterPro" id="IPR004098">
    <property type="entry name" value="Prp18"/>
</dbReference>
<dbReference type="PANTHER" id="PTHR13007">
    <property type="entry name" value="PRE-MRNA SPLICING FACTOR-RELATED"/>
    <property type="match status" value="1"/>
</dbReference>
<reference evidence="10" key="1">
    <citation type="submission" date="2018-11" db="EMBL/GenBank/DDBJ databases">
        <authorList>
            <person name="Alioto T."/>
            <person name="Alioto T."/>
        </authorList>
    </citation>
    <scope>NUCLEOTIDE SEQUENCE</scope>
</reference>
<keyword evidence="5" id="KW-0747">Spliceosome</keyword>
<keyword evidence="4" id="KW-0507">mRNA processing</keyword>
<keyword evidence="11" id="KW-1185">Reference proteome</keyword>
<feature type="chain" id="PRO_5032500672" description="Pre-mRNA-splicing factor 18" evidence="8">
    <location>
        <begin position="23"/>
        <end position="375"/>
    </location>
</feature>
<dbReference type="SUPFAM" id="SSF47938">
    <property type="entry name" value="Functional domain of the splicing factor Prp18"/>
    <property type="match status" value="1"/>
</dbReference>
<dbReference type="GO" id="GO:0000350">
    <property type="term" value="P:generation of catalytic spliceosome for second transesterification step"/>
    <property type="evidence" value="ECO:0007669"/>
    <property type="project" value="TreeGrafter"/>
</dbReference>
<dbReference type="GO" id="GO:0005682">
    <property type="term" value="C:U5 snRNP"/>
    <property type="evidence" value="ECO:0007669"/>
    <property type="project" value="TreeGrafter"/>
</dbReference>
<dbReference type="OrthoDB" id="10261918at2759"/>
<keyword evidence="7" id="KW-0539">Nucleus</keyword>
<protein>
    <recommendedName>
        <fullName evidence="3">Pre-mRNA-splicing factor 18</fullName>
    </recommendedName>
</protein>
<keyword evidence="8" id="KW-0732">Signal</keyword>
<gene>
    <name evidence="10" type="ORF">MGAL_10B073866</name>
</gene>
<evidence type="ECO:0000259" key="9">
    <source>
        <dbReference type="Pfam" id="PF02840"/>
    </source>
</evidence>
<comment type="similarity">
    <text evidence="2">Belongs to the PRP18 family.</text>
</comment>
<dbReference type="Pfam" id="PF02840">
    <property type="entry name" value="Prp18"/>
    <property type="match status" value="1"/>
</dbReference>
<proteinExistence type="inferred from homology"/>
<evidence type="ECO:0000256" key="7">
    <source>
        <dbReference type="ARBA" id="ARBA00023242"/>
    </source>
</evidence>
<comment type="subcellular location">
    <subcellularLocation>
        <location evidence="1">Nucleus</location>
    </subcellularLocation>
</comment>
<evidence type="ECO:0000313" key="10">
    <source>
        <dbReference type="EMBL" id="VDH99775.1"/>
    </source>
</evidence>
<dbReference type="Gene3D" id="1.20.940.10">
    <property type="entry name" value="Functional domain of the splicing factor Prp18"/>
    <property type="match status" value="1"/>
</dbReference>
<evidence type="ECO:0000256" key="4">
    <source>
        <dbReference type="ARBA" id="ARBA00022664"/>
    </source>
</evidence>
<dbReference type="PANTHER" id="PTHR13007:SF19">
    <property type="entry name" value="PRE-MRNA-SPLICING FACTOR 18"/>
    <property type="match status" value="1"/>
</dbReference>
<dbReference type="InterPro" id="IPR039979">
    <property type="entry name" value="PRPF18"/>
</dbReference>
<dbReference type="EMBL" id="UYJE01001181">
    <property type="protein sequence ID" value="VDH99775.1"/>
    <property type="molecule type" value="Genomic_DNA"/>
</dbReference>
<keyword evidence="6" id="KW-0508">mRNA splicing</keyword>
<feature type="domain" description="Prp18" evidence="9">
    <location>
        <begin position="226"/>
        <end position="361"/>
    </location>
</feature>
<evidence type="ECO:0000256" key="1">
    <source>
        <dbReference type="ARBA" id="ARBA00004123"/>
    </source>
</evidence>
<dbReference type="GO" id="GO:0046540">
    <property type="term" value="C:U4/U6 x U5 tri-snRNP complex"/>
    <property type="evidence" value="ECO:0007669"/>
    <property type="project" value="TreeGrafter"/>
</dbReference>
<name>A0A8B6C5I1_MYTGA</name>
<evidence type="ECO:0000256" key="2">
    <source>
        <dbReference type="ARBA" id="ARBA00008137"/>
    </source>
</evidence>
<organism evidence="10 11">
    <name type="scientific">Mytilus galloprovincialis</name>
    <name type="common">Mediterranean mussel</name>
    <dbReference type="NCBI Taxonomy" id="29158"/>
    <lineage>
        <taxon>Eukaryota</taxon>
        <taxon>Metazoa</taxon>
        <taxon>Spiralia</taxon>
        <taxon>Lophotrochozoa</taxon>
        <taxon>Mollusca</taxon>
        <taxon>Bivalvia</taxon>
        <taxon>Autobranchia</taxon>
        <taxon>Pteriomorphia</taxon>
        <taxon>Mytilida</taxon>
        <taxon>Mytiloidea</taxon>
        <taxon>Mytilidae</taxon>
        <taxon>Mytilinae</taxon>
        <taxon>Mytilus</taxon>
    </lineage>
</organism>
<evidence type="ECO:0000256" key="5">
    <source>
        <dbReference type="ARBA" id="ARBA00022728"/>
    </source>
</evidence>
<sequence length="375" mass="42178">MISKYCLFVIVLGTTGTALVLTNDSNKLQNVKAVIAIQDKVLHFQDHTTDCVGELMCIFAALPESERNQTLSIPLGLLTTIATDKGRDRYSSIYAEAKKLLAGYPTIKHALNAAENGHSTKDNNVCASMYSKCPFEPDDLLDTINDLGDITTLFSKNVFGKVIADAIEYNYTQVGMTQTHSRKKRSCNKEALEVSCLTLGVDCASARGRGRWTQPYAKRVSRIRLAKGWGDRLNNKPQEEKTSRKGREEYAIQTQTVAYMKPLFKNLKHKKVEEDILDPMVSIIKQLLKKDYIKANDAYLEMAIGNAPWPIGVTMVGIHARTGREKISSRYVAHVLNDETQRKYMQGLKRLMTQCQRLFPTAPSRSVNYEREKDA</sequence>